<dbReference type="PANTHER" id="PTHR43798">
    <property type="entry name" value="MONOACYLGLYCEROL LIPASE"/>
    <property type="match status" value="1"/>
</dbReference>
<dbReference type="PRINTS" id="PR00412">
    <property type="entry name" value="EPOXHYDRLASE"/>
</dbReference>
<dbReference type="InterPro" id="IPR000073">
    <property type="entry name" value="AB_hydrolase_1"/>
</dbReference>
<dbReference type="Gene3D" id="3.40.50.1820">
    <property type="entry name" value="alpha/beta hydrolase"/>
    <property type="match status" value="1"/>
</dbReference>
<keyword evidence="2" id="KW-0378">Hydrolase</keyword>
<dbReference type="GO" id="GO:0016020">
    <property type="term" value="C:membrane"/>
    <property type="evidence" value="ECO:0007669"/>
    <property type="project" value="TreeGrafter"/>
</dbReference>
<dbReference type="Pfam" id="PF00561">
    <property type="entry name" value="Abhydrolase_1"/>
    <property type="match status" value="1"/>
</dbReference>
<name>A0A372L8C2_9BACI</name>
<dbReference type="RefSeq" id="WP_117323862.1">
    <property type="nucleotide sequence ID" value="NZ_QVTD01000013.1"/>
</dbReference>
<dbReference type="PANTHER" id="PTHR43798:SF33">
    <property type="entry name" value="HYDROLASE, PUTATIVE (AFU_ORTHOLOGUE AFUA_2G14860)-RELATED"/>
    <property type="match status" value="1"/>
</dbReference>
<gene>
    <name evidence="2" type="ORF">D0466_17610</name>
</gene>
<dbReference type="InterPro" id="IPR000639">
    <property type="entry name" value="Epox_hydrolase-like"/>
</dbReference>
<evidence type="ECO:0000313" key="3">
    <source>
        <dbReference type="Proteomes" id="UP000262939"/>
    </source>
</evidence>
<reference evidence="2 3" key="1">
    <citation type="submission" date="2018-08" db="EMBL/GenBank/DDBJ databases">
        <title>Bacillus chawlae sp. nov., Bacillus glennii sp. nov., and Bacillus saganii sp. nov. Isolated from the Vehicle Assembly Building at Kennedy Space Center where the Viking Spacecraft were Assembled.</title>
        <authorList>
            <person name="Seuylemezian A."/>
            <person name="Vaishampayan P."/>
        </authorList>
    </citation>
    <scope>NUCLEOTIDE SEQUENCE [LARGE SCALE GENOMIC DNA]</scope>
    <source>
        <strain evidence="2 3">V44-8</strain>
    </source>
</reference>
<dbReference type="AlphaFoldDB" id="A0A372L8C2"/>
<dbReference type="PRINTS" id="PR00111">
    <property type="entry name" value="ABHYDROLASE"/>
</dbReference>
<dbReference type="EMBL" id="QVTD01000013">
    <property type="protein sequence ID" value="RFU61617.1"/>
    <property type="molecule type" value="Genomic_DNA"/>
</dbReference>
<evidence type="ECO:0000313" key="2">
    <source>
        <dbReference type="EMBL" id="RFU61617.1"/>
    </source>
</evidence>
<accession>A0A372L8C2</accession>
<sequence length="299" mass="33408">MAVGFDTSLDSKAWEHFYEKGTDDIPLHYVRKGNGQPVILLHGWPGFWFDWRYVIPGLSQHCDVIAPDFRGFGDSGKPEIQPSEGYTPGHLASDIINLMNTLNIQKAVFVAHDIGATVSQTIARDYPEYVKGLVLLNPPYPGIGSRRFDASIQKEFWYQHLHSLPLAEMLIGGSADSINHYISHFYHHWKGKKSTITAGDLADIIRVYSRPGHFNKSIAYYKARAAAKTVQAVNQYSSLPIHQTTKVLWGEDDPVIPVSWSDKLGEHFSDVTLETLPGIGHFVPFEAPERVIDAVLALA</sequence>
<dbReference type="Proteomes" id="UP000262939">
    <property type="component" value="Unassembled WGS sequence"/>
</dbReference>
<feature type="domain" description="AB hydrolase-1" evidence="1">
    <location>
        <begin position="37"/>
        <end position="288"/>
    </location>
</feature>
<comment type="caution">
    <text evidence="2">The sequence shown here is derived from an EMBL/GenBank/DDBJ whole genome shotgun (WGS) entry which is preliminary data.</text>
</comment>
<protein>
    <submittedName>
        <fullName evidence="2">Alpha/beta hydrolase</fullName>
    </submittedName>
</protein>
<dbReference type="OrthoDB" id="9773293at2"/>
<dbReference type="GO" id="GO:0016787">
    <property type="term" value="F:hydrolase activity"/>
    <property type="evidence" value="ECO:0007669"/>
    <property type="project" value="UniProtKB-KW"/>
</dbReference>
<dbReference type="InterPro" id="IPR050266">
    <property type="entry name" value="AB_hydrolase_sf"/>
</dbReference>
<evidence type="ECO:0000259" key="1">
    <source>
        <dbReference type="Pfam" id="PF00561"/>
    </source>
</evidence>
<organism evidence="2 3">
    <name type="scientific">Peribacillus glennii</name>
    <dbReference type="NCBI Taxonomy" id="2303991"/>
    <lineage>
        <taxon>Bacteria</taxon>
        <taxon>Bacillati</taxon>
        <taxon>Bacillota</taxon>
        <taxon>Bacilli</taxon>
        <taxon>Bacillales</taxon>
        <taxon>Bacillaceae</taxon>
        <taxon>Peribacillus</taxon>
    </lineage>
</organism>
<dbReference type="SUPFAM" id="SSF53474">
    <property type="entry name" value="alpha/beta-Hydrolases"/>
    <property type="match status" value="1"/>
</dbReference>
<keyword evidence="3" id="KW-1185">Reference proteome</keyword>
<dbReference type="InterPro" id="IPR029058">
    <property type="entry name" value="AB_hydrolase_fold"/>
</dbReference>
<proteinExistence type="predicted"/>